<dbReference type="Gene3D" id="3.90.550.10">
    <property type="entry name" value="Spore Coat Polysaccharide Biosynthesis Protein SpsA, Chain A"/>
    <property type="match status" value="1"/>
</dbReference>
<dbReference type="AlphaFoldDB" id="A0A075FU38"/>
<dbReference type="InterPro" id="IPR025877">
    <property type="entry name" value="MobA-like_NTP_Trfase"/>
</dbReference>
<evidence type="ECO:0000313" key="3">
    <source>
        <dbReference type="EMBL" id="AIE92946.1"/>
    </source>
</evidence>
<evidence type="ECO:0000256" key="1">
    <source>
        <dbReference type="ARBA" id="ARBA00022679"/>
    </source>
</evidence>
<sequence length="220" mass="23688">MAMQSVADGAIILAGGPSSRMGEPKALIEIEGEAMLLRVVKAVQTAGIPEAILSFKNQEQATAVISALKQRPQKWPPNIEGNTLAMRIAFDDDLNQNQNSAVRGMNGAVKVAHQLGWGSVQIVPCDVPFIDSQLFPLLYSNLSKNCDCAVIRSEYGIEPLLFCAKTDALNAALNDINMAAHQVVSKMGAIEVGPADWKDAGITNQCFTNVNSKEDMEFLN</sequence>
<protein>
    <submittedName>
        <fullName evidence="3">Molybdopterin-guanine dinucleotide biosynthesis protein A</fullName>
    </submittedName>
</protein>
<dbReference type="Pfam" id="PF12804">
    <property type="entry name" value="NTP_transf_3"/>
    <property type="match status" value="1"/>
</dbReference>
<accession>A0A075FU38</accession>
<dbReference type="InterPro" id="IPR029044">
    <property type="entry name" value="Nucleotide-diphossugar_trans"/>
</dbReference>
<keyword evidence="1" id="KW-0808">Transferase</keyword>
<dbReference type="EMBL" id="KF900381">
    <property type="protein sequence ID" value="AIE92946.1"/>
    <property type="molecule type" value="Genomic_DNA"/>
</dbReference>
<evidence type="ECO:0000259" key="2">
    <source>
        <dbReference type="Pfam" id="PF12804"/>
    </source>
</evidence>
<dbReference type="PANTHER" id="PTHR19136">
    <property type="entry name" value="MOLYBDENUM COFACTOR GUANYLYLTRANSFERASE"/>
    <property type="match status" value="1"/>
</dbReference>
<dbReference type="SUPFAM" id="SSF53448">
    <property type="entry name" value="Nucleotide-diphospho-sugar transferases"/>
    <property type="match status" value="1"/>
</dbReference>
<dbReference type="PANTHER" id="PTHR19136:SF81">
    <property type="entry name" value="MOLYBDENUM COFACTOR GUANYLYLTRANSFERASE"/>
    <property type="match status" value="1"/>
</dbReference>
<reference evidence="3" key="1">
    <citation type="journal article" date="2014" name="Genome Biol. Evol.">
        <title>Pangenome evidence for extensive interdomain horizontal transfer affecting lineage core and shell genes in uncultured planktonic thaumarchaeota and euryarchaeota.</title>
        <authorList>
            <person name="Deschamps P."/>
            <person name="Zivanovic Y."/>
            <person name="Moreira D."/>
            <person name="Rodriguez-Valera F."/>
            <person name="Lopez-Garcia P."/>
        </authorList>
    </citation>
    <scope>NUCLEOTIDE SEQUENCE</scope>
</reference>
<name>A0A075FU38_9EURY</name>
<dbReference type="GO" id="GO:0016779">
    <property type="term" value="F:nucleotidyltransferase activity"/>
    <property type="evidence" value="ECO:0007669"/>
    <property type="project" value="UniProtKB-ARBA"/>
</dbReference>
<proteinExistence type="predicted"/>
<organism evidence="3">
    <name type="scientific">uncultured marine group II/III euryarchaeote AD1000_30_D02</name>
    <dbReference type="NCBI Taxonomy" id="1457751"/>
    <lineage>
        <taxon>Archaea</taxon>
        <taxon>Methanobacteriati</taxon>
        <taxon>Methanobacteriota</taxon>
        <taxon>environmental samples</taxon>
    </lineage>
</organism>
<feature type="domain" description="MobA-like NTP transferase" evidence="2">
    <location>
        <begin position="10"/>
        <end position="173"/>
    </location>
</feature>